<sequence length="113" mass="12595">MIKVLAQGKTIICKRKANLRQVLLQNEVNPHNGNATIINCRGIGTCGTCAVLIEGEVSEVNWRDKARRSLPPHDPTRNLRLACQTQVLGDVKVTKFNGFWGQGTDIVWNSREL</sequence>
<dbReference type="InterPro" id="IPR012675">
    <property type="entry name" value="Beta-grasp_dom_sf"/>
</dbReference>
<proteinExistence type="predicted"/>
<dbReference type="InterPro" id="IPR036010">
    <property type="entry name" value="2Fe-2S_ferredoxin-like_sf"/>
</dbReference>
<evidence type="ECO:0000313" key="3">
    <source>
        <dbReference type="Proteomes" id="UP000651156"/>
    </source>
</evidence>
<dbReference type="InterPro" id="IPR001041">
    <property type="entry name" value="2Fe-2S_ferredoxin-type"/>
</dbReference>
<comment type="caution">
    <text evidence="2">The sequence shown here is derived from an EMBL/GenBank/DDBJ whole genome shotgun (WGS) entry which is preliminary data.</text>
</comment>
<dbReference type="EMBL" id="JADEWN010000021">
    <property type="protein sequence ID" value="MBE9190735.1"/>
    <property type="molecule type" value="Genomic_DNA"/>
</dbReference>
<gene>
    <name evidence="2" type="ORF">IQ230_10290</name>
</gene>
<dbReference type="SUPFAM" id="SSF54292">
    <property type="entry name" value="2Fe-2S ferredoxin-like"/>
    <property type="match status" value="1"/>
</dbReference>
<evidence type="ECO:0000313" key="2">
    <source>
        <dbReference type="EMBL" id="MBE9190735.1"/>
    </source>
</evidence>
<dbReference type="CDD" id="cd00207">
    <property type="entry name" value="fer2"/>
    <property type="match status" value="1"/>
</dbReference>
<dbReference type="PROSITE" id="PS51085">
    <property type="entry name" value="2FE2S_FER_2"/>
    <property type="match status" value="1"/>
</dbReference>
<dbReference type="Proteomes" id="UP000651156">
    <property type="component" value="Unassembled WGS sequence"/>
</dbReference>
<organism evidence="2 3">
    <name type="scientific">Gloeocapsopsis crepidinum LEGE 06123</name>
    <dbReference type="NCBI Taxonomy" id="588587"/>
    <lineage>
        <taxon>Bacteria</taxon>
        <taxon>Bacillati</taxon>
        <taxon>Cyanobacteriota</taxon>
        <taxon>Cyanophyceae</taxon>
        <taxon>Oscillatoriophycideae</taxon>
        <taxon>Chroococcales</taxon>
        <taxon>Chroococcaceae</taxon>
        <taxon>Gloeocapsopsis</taxon>
    </lineage>
</organism>
<reference evidence="2 3" key="1">
    <citation type="submission" date="2020-10" db="EMBL/GenBank/DDBJ databases">
        <authorList>
            <person name="Castelo-Branco R."/>
            <person name="Eusebio N."/>
            <person name="Adriana R."/>
            <person name="Vieira A."/>
            <person name="Brugerolle De Fraissinette N."/>
            <person name="Rezende De Castro R."/>
            <person name="Schneider M.P."/>
            <person name="Vasconcelos V."/>
            <person name="Leao P.N."/>
        </authorList>
    </citation>
    <scope>NUCLEOTIDE SEQUENCE [LARGE SCALE GENOMIC DNA]</scope>
    <source>
        <strain evidence="2 3">LEGE 06123</strain>
    </source>
</reference>
<evidence type="ECO:0000259" key="1">
    <source>
        <dbReference type="PROSITE" id="PS51085"/>
    </source>
</evidence>
<dbReference type="Gene3D" id="3.10.20.30">
    <property type="match status" value="1"/>
</dbReference>
<feature type="domain" description="2Fe-2S ferredoxin-type" evidence="1">
    <location>
        <begin position="1"/>
        <end position="99"/>
    </location>
</feature>
<name>A0ABR9USZ9_9CHRO</name>
<dbReference type="Pfam" id="PF00111">
    <property type="entry name" value="Fer2"/>
    <property type="match status" value="1"/>
</dbReference>
<keyword evidence="3" id="KW-1185">Reference proteome</keyword>
<protein>
    <submittedName>
        <fullName evidence="2">(2Fe-2S)-binding protein</fullName>
    </submittedName>
</protein>
<accession>A0ABR9USZ9</accession>
<dbReference type="RefSeq" id="WP_193931911.1">
    <property type="nucleotide sequence ID" value="NZ_CAWPMZ010000045.1"/>
</dbReference>